<feature type="region of interest" description="Disordered" evidence="1">
    <location>
        <begin position="1"/>
        <end position="78"/>
    </location>
</feature>
<evidence type="ECO:0000313" key="3">
    <source>
        <dbReference type="Proteomes" id="UP000281406"/>
    </source>
</evidence>
<evidence type="ECO:0000313" key="2">
    <source>
        <dbReference type="EMBL" id="ROL42353.1"/>
    </source>
</evidence>
<gene>
    <name evidence="2" type="ORF">DPX16_8232</name>
</gene>
<keyword evidence="3" id="KW-1185">Reference proteome</keyword>
<comment type="caution">
    <text evidence="2">The sequence shown here is derived from an EMBL/GenBank/DDBJ whole genome shotgun (WGS) entry which is preliminary data.</text>
</comment>
<dbReference type="EMBL" id="RJVU01049825">
    <property type="protein sequence ID" value="ROL42353.1"/>
    <property type="molecule type" value="Genomic_DNA"/>
</dbReference>
<protein>
    <submittedName>
        <fullName evidence="2">Uncharacterized protein</fullName>
    </submittedName>
</protein>
<reference evidence="2 3" key="1">
    <citation type="submission" date="2018-10" db="EMBL/GenBank/DDBJ databases">
        <title>Genome assembly for a Yunnan-Guizhou Plateau 3E fish, Anabarilius grahami (Regan), and its evolutionary and genetic applications.</title>
        <authorList>
            <person name="Jiang W."/>
        </authorList>
    </citation>
    <scope>NUCLEOTIDE SEQUENCE [LARGE SCALE GENOMIC DNA]</scope>
    <source>
        <strain evidence="2">AG-KIZ</strain>
        <tissue evidence="2">Muscle</tissue>
    </source>
</reference>
<organism evidence="2 3">
    <name type="scientific">Anabarilius grahami</name>
    <name type="common">Kanglang fish</name>
    <name type="synonym">Barilius grahami</name>
    <dbReference type="NCBI Taxonomy" id="495550"/>
    <lineage>
        <taxon>Eukaryota</taxon>
        <taxon>Metazoa</taxon>
        <taxon>Chordata</taxon>
        <taxon>Craniata</taxon>
        <taxon>Vertebrata</taxon>
        <taxon>Euteleostomi</taxon>
        <taxon>Actinopterygii</taxon>
        <taxon>Neopterygii</taxon>
        <taxon>Teleostei</taxon>
        <taxon>Ostariophysi</taxon>
        <taxon>Cypriniformes</taxon>
        <taxon>Xenocyprididae</taxon>
        <taxon>Xenocypridinae</taxon>
        <taxon>Xenocypridinae incertae sedis</taxon>
        <taxon>Anabarilius</taxon>
    </lineage>
</organism>
<dbReference type="Proteomes" id="UP000281406">
    <property type="component" value="Unassembled WGS sequence"/>
</dbReference>
<dbReference type="AlphaFoldDB" id="A0A3N0Y805"/>
<sequence length="78" mass="8006">MELWGDGDAREAEHPPDGEVSPRTGSGSERASAGLFPETPDAADWMSGLKRDADAAYSSRMPPSARITTSGLGGGGAE</sequence>
<proteinExistence type="predicted"/>
<accession>A0A3N0Y805</accession>
<evidence type="ECO:0000256" key="1">
    <source>
        <dbReference type="SAM" id="MobiDB-lite"/>
    </source>
</evidence>
<name>A0A3N0Y805_ANAGA</name>
<feature type="compositionally biased region" description="Basic and acidic residues" evidence="1">
    <location>
        <begin position="7"/>
        <end position="17"/>
    </location>
</feature>